<dbReference type="SUPFAM" id="SSF58104">
    <property type="entry name" value="Methyl-accepting chemotaxis protein (MCP) signaling domain"/>
    <property type="match status" value="1"/>
</dbReference>
<keyword evidence="4" id="KW-0175">Coiled coil</keyword>
<dbReference type="EMBL" id="CP042652">
    <property type="protein sequence ID" value="QKE28226.1"/>
    <property type="molecule type" value="Genomic_DNA"/>
</dbReference>
<keyword evidence="3" id="KW-0807">Transducer</keyword>
<dbReference type="InterPro" id="IPR051310">
    <property type="entry name" value="MCP_chemotaxis"/>
</dbReference>
<feature type="compositionally biased region" description="Polar residues" evidence="5">
    <location>
        <begin position="642"/>
        <end position="653"/>
    </location>
</feature>
<dbReference type="Proteomes" id="UP000503483">
    <property type="component" value="Chromosome"/>
</dbReference>
<gene>
    <name evidence="8" type="ORF">AACT_1034</name>
</gene>
<dbReference type="AlphaFoldDB" id="A0A6M8EFM8"/>
<feature type="coiled-coil region" evidence="4">
    <location>
        <begin position="305"/>
        <end position="332"/>
    </location>
</feature>
<feature type="transmembrane region" description="Helical" evidence="6">
    <location>
        <begin position="188"/>
        <end position="208"/>
    </location>
</feature>
<evidence type="ECO:0000259" key="7">
    <source>
        <dbReference type="PROSITE" id="PS50111"/>
    </source>
</evidence>
<feature type="domain" description="Methyl-accepting transducer" evidence="7">
    <location>
        <begin position="371"/>
        <end position="600"/>
    </location>
</feature>
<evidence type="ECO:0000256" key="3">
    <source>
        <dbReference type="PROSITE-ProRule" id="PRU00284"/>
    </source>
</evidence>
<keyword evidence="6" id="KW-1133">Transmembrane helix</keyword>
<name>A0A6M8EFM8_9BACT</name>
<dbReference type="Pfam" id="PF12729">
    <property type="entry name" value="4HB_MCP_1"/>
    <property type="match status" value="1"/>
</dbReference>
<evidence type="ECO:0000256" key="1">
    <source>
        <dbReference type="ARBA" id="ARBA00022500"/>
    </source>
</evidence>
<evidence type="ECO:0000256" key="6">
    <source>
        <dbReference type="SAM" id="Phobius"/>
    </source>
</evidence>
<comment type="similarity">
    <text evidence="2">Belongs to the methyl-accepting chemotaxis (MCP) protein family.</text>
</comment>
<dbReference type="InterPro" id="IPR004089">
    <property type="entry name" value="MCPsignal_dom"/>
</dbReference>
<dbReference type="InterPro" id="IPR047347">
    <property type="entry name" value="YvaQ-like_sensor"/>
</dbReference>
<accession>A0A6M8EFM8</accession>
<dbReference type="GO" id="GO:0006935">
    <property type="term" value="P:chemotaxis"/>
    <property type="evidence" value="ECO:0007669"/>
    <property type="project" value="UniProtKB-KW"/>
</dbReference>
<evidence type="ECO:0000313" key="8">
    <source>
        <dbReference type="EMBL" id="QKE28226.1"/>
    </source>
</evidence>
<dbReference type="KEGG" id="paco:AACT_1034"/>
<evidence type="ECO:0000313" key="9">
    <source>
        <dbReference type="Proteomes" id="UP000503483"/>
    </source>
</evidence>
<dbReference type="PROSITE" id="PS50111">
    <property type="entry name" value="CHEMOTAXIS_TRANSDUC_2"/>
    <property type="match status" value="1"/>
</dbReference>
<reference evidence="8 9" key="1">
    <citation type="submission" date="2019-08" db="EMBL/GenBank/DDBJ databases">
        <title>Complete genome sequence of Arcobacter acticola.</title>
        <authorList>
            <person name="Miller W."/>
        </authorList>
    </citation>
    <scope>NUCLEOTIDE SEQUENCE [LARGE SCALE GENOMIC DNA]</scope>
    <source>
        <strain evidence="8 9">KCTC 52212</strain>
    </source>
</reference>
<dbReference type="Pfam" id="PF00015">
    <property type="entry name" value="MCPsignal"/>
    <property type="match status" value="1"/>
</dbReference>
<dbReference type="InterPro" id="IPR024478">
    <property type="entry name" value="HlyB_4HB_MCP"/>
</dbReference>
<proteinExistence type="inferred from homology"/>
<keyword evidence="6" id="KW-0472">Membrane</keyword>
<evidence type="ECO:0000256" key="4">
    <source>
        <dbReference type="SAM" id="Coils"/>
    </source>
</evidence>
<organism evidence="8 9">
    <name type="scientific">Arcobacter acticola</name>
    <dbReference type="NCBI Taxonomy" id="1849015"/>
    <lineage>
        <taxon>Bacteria</taxon>
        <taxon>Pseudomonadati</taxon>
        <taxon>Campylobacterota</taxon>
        <taxon>Epsilonproteobacteria</taxon>
        <taxon>Campylobacterales</taxon>
        <taxon>Arcobacteraceae</taxon>
        <taxon>Arcobacter</taxon>
    </lineage>
</organism>
<dbReference type="Gene3D" id="1.10.287.950">
    <property type="entry name" value="Methyl-accepting chemotaxis protein"/>
    <property type="match status" value="1"/>
</dbReference>
<dbReference type="GO" id="GO:0007165">
    <property type="term" value="P:signal transduction"/>
    <property type="evidence" value="ECO:0007669"/>
    <property type="project" value="UniProtKB-KW"/>
</dbReference>
<evidence type="ECO:0000256" key="5">
    <source>
        <dbReference type="SAM" id="MobiDB-lite"/>
    </source>
</evidence>
<feature type="region of interest" description="Disordered" evidence="5">
    <location>
        <begin position="637"/>
        <end position="670"/>
    </location>
</feature>
<protein>
    <submittedName>
        <fullName evidence="8">4HB sensor-containing MCP-domain signal transduction protein</fullName>
    </submittedName>
</protein>
<sequence length="670" mass="73641">MIKNMNVSSKLGLGFGILIILVILLGIISIQKMSSVNDQSTVISENWMPSLKVIEEINTATSDFRIAQYDHILSQTPEGMQKAEKDLADTLSTINESREVYEKLISSDEEKSLYIEFSKQFEHYLEINKELIVVSRENKTEEARKIMGKTKKEFGDFSATLLKLVQINVDGGAKANTIGNEIYANAKILLISIMMICVVLSLLIALFITKSITGSLKSVQDGMNSFFAYLNRESSSVKLIDLNCKDEFGMMAKVVNDNIAKTEKSIEDDRKVIDETIAVLGKFEKGDLGQRLNMNVSNPSLMQLKDVLNNMASNLENNINNVLNVLEQYSNYKYLNKIDQKGLTEQLLKLANGVNTLGDSITGMLIENKTNGLTLEDSSNILLTNVDKLNVSSNEAASSLEETAAAIEEITSNIRNNTQNIAKMTTFSNGVTASASEGERLANQTTQSMDEINTQVNLINESITVIDQIAFQTNILSLNAAVEAATAGEAGRGFAVVAAEVRNLAARSAEAAKEIKTIVENATKKANQGKDIANNMISGYKDLNENISQTINLIQDIEMSSKEQLTGIEQINDAVNQLDQQTQKNAAVASQTHDVAVLTDEIAKLIVSDANAKEFAGKNEVKAKSLKATQHQKEIKKDFVQTKISKPASQTPAQKKEIESQTSKDEWESF</sequence>
<keyword evidence="6" id="KW-0812">Transmembrane</keyword>
<dbReference type="GO" id="GO:0005886">
    <property type="term" value="C:plasma membrane"/>
    <property type="evidence" value="ECO:0007669"/>
    <property type="project" value="TreeGrafter"/>
</dbReference>
<dbReference type="GO" id="GO:0004888">
    <property type="term" value="F:transmembrane signaling receptor activity"/>
    <property type="evidence" value="ECO:0007669"/>
    <property type="project" value="TreeGrafter"/>
</dbReference>
<dbReference type="Gene3D" id="6.10.340.10">
    <property type="match status" value="1"/>
</dbReference>
<evidence type="ECO:0000256" key="2">
    <source>
        <dbReference type="ARBA" id="ARBA00029447"/>
    </source>
</evidence>
<feature type="compositionally biased region" description="Basic and acidic residues" evidence="5">
    <location>
        <begin position="654"/>
        <end position="670"/>
    </location>
</feature>
<dbReference type="SMART" id="SM00283">
    <property type="entry name" value="MA"/>
    <property type="match status" value="1"/>
</dbReference>
<keyword evidence="1" id="KW-0145">Chemotaxis</keyword>
<dbReference type="PANTHER" id="PTHR43531">
    <property type="entry name" value="PROTEIN ICFG"/>
    <property type="match status" value="1"/>
</dbReference>
<dbReference type="CDD" id="cd19411">
    <property type="entry name" value="MCP2201-like_sensor"/>
    <property type="match status" value="1"/>
</dbReference>
<keyword evidence="9" id="KW-1185">Reference proteome</keyword>
<dbReference type="PANTHER" id="PTHR43531:SF11">
    <property type="entry name" value="METHYL-ACCEPTING CHEMOTAXIS PROTEIN 3"/>
    <property type="match status" value="1"/>
</dbReference>
<dbReference type="RefSeq" id="WP_172125616.1">
    <property type="nucleotide sequence ID" value="NZ_CP042652.1"/>
</dbReference>
<feature type="transmembrane region" description="Helical" evidence="6">
    <location>
        <begin position="12"/>
        <end position="30"/>
    </location>
</feature>